<sequence>MQNALWALTSERGVDYEALTTKYIYESFSSPFFLFLVGNSQLILIPEKRTYCLDLIGHNELIFCACNRQTHIICAFFWLVPHLTDFSLETDAGPMVGPTEA</sequence>
<evidence type="ECO:0000313" key="3">
    <source>
        <dbReference type="Proteomes" id="UP000012960"/>
    </source>
</evidence>
<proteinExistence type="predicted"/>
<accession>A0A804J4I1</accession>
<dbReference type="EMBL" id="HG996470">
    <property type="protein sequence ID" value="CAG1838514.1"/>
    <property type="molecule type" value="Genomic_DNA"/>
</dbReference>
<dbReference type="InParanoid" id="A0A804J4I1"/>
<reference evidence="2" key="2">
    <citation type="submission" date="2021-05" db="UniProtKB">
        <authorList>
            <consortium name="EnsemblPlants"/>
        </authorList>
    </citation>
    <scope>IDENTIFICATION</scope>
    <source>
        <strain evidence="2">subsp. malaccensis</strain>
    </source>
</reference>
<organism evidence="2 3">
    <name type="scientific">Musa acuminata subsp. malaccensis</name>
    <name type="common">Wild banana</name>
    <name type="synonym">Musa malaccensis</name>
    <dbReference type="NCBI Taxonomy" id="214687"/>
    <lineage>
        <taxon>Eukaryota</taxon>
        <taxon>Viridiplantae</taxon>
        <taxon>Streptophyta</taxon>
        <taxon>Embryophyta</taxon>
        <taxon>Tracheophyta</taxon>
        <taxon>Spermatophyta</taxon>
        <taxon>Magnoliopsida</taxon>
        <taxon>Liliopsida</taxon>
        <taxon>Zingiberales</taxon>
        <taxon>Musaceae</taxon>
        <taxon>Musa</taxon>
    </lineage>
</organism>
<keyword evidence="3" id="KW-1185">Reference proteome</keyword>
<evidence type="ECO:0000313" key="1">
    <source>
        <dbReference type="EMBL" id="CAG1838514.1"/>
    </source>
</evidence>
<dbReference type="EnsemblPlants" id="Ma05_t14810.1">
    <property type="protein sequence ID" value="Ma05_p14810.1"/>
    <property type="gene ID" value="Ma05_g14810"/>
</dbReference>
<protein>
    <submittedName>
        <fullName evidence="1">(wild Malaysian banana) hypothetical protein</fullName>
    </submittedName>
</protein>
<dbReference type="Gramene" id="Ma05_t14810.1">
    <property type="protein sequence ID" value="Ma05_p14810.1"/>
    <property type="gene ID" value="Ma05_g14810"/>
</dbReference>
<dbReference type="Proteomes" id="UP000012960">
    <property type="component" value="Unplaced"/>
</dbReference>
<dbReference type="AlphaFoldDB" id="A0A804J4I1"/>
<evidence type="ECO:0000313" key="2">
    <source>
        <dbReference type="EnsemblPlants" id="Ma05_p14810.1"/>
    </source>
</evidence>
<reference evidence="1" key="1">
    <citation type="submission" date="2021-03" db="EMBL/GenBank/DDBJ databases">
        <authorList>
            <consortium name="Genoscope - CEA"/>
            <person name="William W."/>
        </authorList>
    </citation>
    <scope>NUCLEOTIDE SEQUENCE</scope>
    <source>
        <strain evidence="1">Doubled-haploid Pahang</strain>
    </source>
</reference>
<gene>
    <name evidence="1" type="ORF">GSMUA_266910.1</name>
</gene>
<name>A0A804J4I1_MUSAM</name>